<dbReference type="AlphaFoldDB" id="A0A0F9IUJ7"/>
<proteinExistence type="predicted"/>
<comment type="caution">
    <text evidence="1">The sequence shown here is derived from an EMBL/GenBank/DDBJ whole genome shotgun (WGS) entry which is preliminary data.</text>
</comment>
<name>A0A0F9IUJ7_9ZZZZ</name>
<accession>A0A0F9IUJ7</accession>
<gene>
    <name evidence="1" type="ORF">LCGC14_1535850</name>
</gene>
<dbReference type="EMBL" id="LAZR01011566">
    <property type="protein sequence ID" value="KKM61034.1"/>
    <property type="molecule type" value="Genomic_DNA"/>
</dbReference>
<evidence type="ECO:0000313" key="1">
    <source>
        <dbReference type="EMBL" id="KKM61034.1"/>
    </source>
</evidence>
<sequence length="189" mass="19318">MVTFAEPTLLPGLKSEINPGVGLEVRNFSVAAQVPTDTTREQIVGSQLLVPPSGLKVGSKIKFVLDITKTAAGSASSVFDISFGTAGTVADTARVSFTKIAGTAAVDVARVTIEAIVRSVSATGVVVGQFTLQHSLAITGHATQNPVSVVTVSSGFDNDGQELFIGLNITMGAADAMTIQKVEASLTGV</sequence>
<protein>
    <submittedName>
        <fullName evidence="1">Uncharacterized protein</fullName>
    </submittedName>
</protein>
<reference evidence="1" key="1">
    <citation type="journal article" date="2015" name="Nature">
        <title>Complex archaea that bridge the gap between prokaryotes and eukaryotes.</title>
        <authorList>
            <person name="Spang A."/>
            <person name="Saw J.H."/>
            <person name="Jorgensen S.L."/>
            <person name="Zaremba-Niedzwiedzka K."/>
            <person name="Martijn J."/>
            <person name="Lind A.E."/>
            <person name="van Eijk R."/>
            <person name="Schleper C."/>
            <person name="Guy L."/>
            <person name="Ettema T.J."/>
        </authorList>
    </citation>
    <scope>NUCLEOTIDE SEQUENCE</scope>
</reference>
<organism evidence="1">
    <name type="scientific">marine sediment metagenome</name>
    <dbReference type="NCBI Taxonomy" id="412755"/>
    <lineage>
        <taxon>unclassified sequences</taxon>
        <taxon>metagenomes</taxon>
        <taxon>ecological metagenomes</taxon>
    </lineage>
</organism>